<dbReference type="EMBL" id="VIIS01001395">
    <property type="protein sequence ID" value="KAF0299079.1"/>
    <property type="molecule type" value="Genomic_DNA"/>
</dbReference>
<evidence type="ECO:0000313" key="1">
    <source>
        <dbReference type="EMBL" id="KAF0299079.1"/>
    </source>
</evidence>
<evidence type="ECO:0000313" key="2">
    <source>
        <dbReference type="Proteomes" id="UP000440578"/>
    </source>
</evidence>
<dbReference type="Proteomes" id="UP000440578">
    <property type="component" value="Unassembled WGS sequence"/>
</dbReference>
<comment type="caution">
    <text evidence="1">The sequence shown here is derived from an EMBL/GenBank/DDBJ whole genome shotgun (WGS) entry which is preliminary data.</text>
</comment>
<dbReference type="OrthoDB" id="6375653at2759"/>
<organism evidence="1 2">
    <name type="scientific">Amphibalanus amphitrite</name>
    <name type="common">Striped barnacle</name>
    <name type="synonym">Balanus amphitrite</name>
    <dbReference type="NCBI Taxonomy" id="1232801"/>
    <lineage>
        <taxon>Eukaryota</taxon>
        <taxon>Metazoa</taxon>
        <taxon>Ecdysozoa</taxon>
        <taxon>Arthropoda</taxon>
        <taxon>Crustacea</taxon>
        <taxon>Multicrustacea</taxon>
        <taxon>Cirripedia</taxon>
        <taxon>Thoracica</taxon>
        <taxon>Thoracicalcarea</taxon>
        <taxon>Balanomorpha</taxon>
        <taxon>Balanoidea</taxon>
        <taxon>Balanidae</taxon>
        <taxon>Amphibalaninae</taxon>
        <taxon>Amphibalanus</taxon>
    </lineage>
</organism>
<sequence length="184" mass="20200">MRVPNLYFDFQTSASSCVLLTEVPSASSLTSFPGTLIYSDSDLLDGRVPQQCPSTWTRIGNVCYTTDTASTSSALWEEDSSYCSSAYGPAATLPTFETEEQWGYFVSNISVRVWFNIRYIDGAFQMLGGSKSTFWSSKWEDGQPGSADGFAFFNARSGAMRAVPLDVSPMPRPEVVCMMYAGEP</sequence>
<evidence type="ECO:0008006" key="3">
    <source>
        <dbReference type="Google" id="ProtNLM"/>
    </source>
</evidence>
<dbReference type="InterPro" id="IPR016186">
    <property type="entry name" value="C-type_lectin-like/link_sf"/>
</dbReference>
<dbReference type="AlphaFoldDB" id="A0A6A4W1G2"/>
<dbReference type="SUPFAM" id="SSF56436">
    <property type="entry name" value="C-type lectin-like"/>
    <property type="match status" value="1"/>
</dbReference>
<name>A0A6A4W1G2_AMPAM</name>
<gene>
    <name evidence="1" type="ORF">FJT64_003648</name>
</gene>
<reference evidence="1 2" key="1">
    <citation type="submission" date="2019-07" db="EMBL/GenBank/DDBJ databases">
        <title>Draft genome assembly of a fouling barnacle, Amphibalanus amphitrite (Darwin, 1854): The first reference genome for Thecostraca.</title>
        <authorList>
            <person name="Kim W."/>
        </authorList>
    </citation>
    <scope>NUCLEOTIDE SEQUENCE [LARGE SCALE GENOMIC DNA]</scope>
    <source>
        <strain evidence="1">SNU_AA5</strain>
        <tissue evidence="1">Soma without cirri and trophi</tissue>
    </source>
</reference>
<keyword evidence="2" id="KW-1185">Reference proteome</keyword>
<dbReference type="InterPro" id="IPR016187">
    <property type="entry name" value="CTDL_fold"/>
</dbReference>
<accession>A0A6A4W1G2</accession>
<protein>
    <recommendedName>
        <fullName evidence="3">C-type lectin domain-containing protein</fullName>
    </recommendedName>
</protein>
<dbReference type="Gene3D" id="3.10.100.10">
    <property type="entry name" value="Mannose-Binding Protein A, subunit A"/>
    <property type="match status" value="1"/>
</dbReference>
<proteinExistence type="predicted"/>